<evidence type="ECO:0000313" key="1">
    <source>
        <dbReference type="EMBL" id="MEC5424311.1"/>
    </source>
</evidence>
<evidence type="ECO:0000313" key="2">
    <source>
        <dbReference type="Proteomes" id="UP001335737"/>
    </source>
</evidence>
<keyword evidence="2" id="KW-1185">Reference proteome</keyword>
<dbReference type="Proteomes" id="UP001335737">
    <property type="component" value="Unassembled WGS sequence"/>
</dbReference>
<accession>A0ABU6KG75</accession>
<comment type="caution">
    <text evidence="1">The sequence shown here is derived from an EMBL/GenBank/DDBJ whole genome shotgun (WGS) entry which is preliminary data.</text>
</comment>
<reference evidence="1 2" key="1">
    <citation type="journal article" date="2024" name="Int. J. Syst. Evol. Microbiol.">
        <title>Virgibacillus tibetensis sp. nov., isolated from salt lake on the Tibetan Plateau of China.</title>
        <authorList>
            <person name="Phurbu D."/>
            <person name="Liu Z.-X."/>
            <person name="Wang R."/>
            <person name="Zheng Y.-Y."/>
            <person name="Liu H.-C."/>
            <person name="Zhou Y.-G."/>
            <person name="Yu Y.-J."/>
            <person name="Li A.-H."/>
        </authorList>
    </citation>
    <scope>NUCLEOTIDE SEQUENCE [LARGE SCALE GENOMIC DNA]</scope>
    <source>
        <strain evidence="1 2">C22-A2</strain>
    </source>
</reference>
<organism evidence="1 2">
    <name type="scientific">Virgibacillus tibetensis</name>
    <dbReference type="NCBI Taxonomy" id="3042313"/>
    <lineage>
        <taxon>Bacteria</taxon>
        <taxon>Bacillati</taxon>
        <taxon>Bacillota</taxon>
        <taxon>Bacilli</taxon>
        <taxon>Bacillales</taxon>
        <taxon>Bacillaceae</taxon>
        <taxon>Virgibacillus</taxon>
    </lineage>
</organism>
<gene>
    <name evidence="1" type="ORF">QGM71_12495</name>
</gene>
<name>A0ABU6KG75_9BACI</name>
<sequence length="48" mass="5320">MIKEGKVEFTNGDHTKVYINKVVAEITGVLNRRFDVGVKMGNISGLIK</sequence>
<proteinExistence type="predicted"/>
<dbReference type="EMBL" id="JARZFX010000005">
    <property type="protein sequence ID" value="MEC5424311.1"/>
    <property type="molecule type" value="Genomic_DNA"/>
</dbReference>
<dbReference type="RefSeq" id="WP_327607876.1">
    <property type="nucleotide sequence ID" value="NZ_JARZFX010000005.1"/>
</dbReference>
<protein>
    <submittedName>
        <fullName evidence="1">Uncharacterized protein</fullName>
    </submittedName>
</protein>